<evidence type="ECO:0000256" key="3">
    <source>
        <dbReference type="ARBA" id="ARBA00022475"/>
    </source>
</evidence>
<evidence type="ECO:0000256" key="5">
    <source>
        <dbReference type="ARBA" id="ARBA00022692"/>
    </source>
</evidence>
<reference evidence="15" key="1">
    <citation type="submission" date="2020-10" db="EMBL/GenBank/DDBJ databases">
        <authorList>
            <person name="Gilroy R."/>
        </authorList>
    </citation>
    <scope>NUCLEOTIDE SEQUENCE</scope>
    <source>
        <strain evidence="15">ChiGjej1B1-24693</strain>
    </source>
</reference>
<dbReference type="InterPro" id="IPR011527">
    <property type="entry name" value="ABC1_TM_dom"/>
</dbReference>
<dbReference type="InterPro" id="IPR003439">
    <property type="entry name" value="ABC_transporter-like_ATP-bd"/>
</dbReference>
<accession>A0A9D1GXT2</accession>
<dbReference type="GO" id="GO:0005524">
    <property type="term" value="F:ATP binding"/>
    <property type="evidence" value="ECO:0007669"/>
    <property type="project" value="UniProtKB-KW"/>
</dbReference>
<dbReference type="FunFam" id="3.40.50.300:FF:000221">
    <property type="entry name" value="Multidrug ABC transporter ATP-binding protein"/>
    <property type="match status" value="1"/>
</dbReference>
<feature type="region of interest" description="Disordered" evidence="11">
    <location>
        <begin position="1"/>
        <end position="67"/>
    </location>
</feature>
<evidence type="ECO:0000313" key="15">
    <source>
        <dbReference type="EMBL" id="HIT75444.1"/>
    </source>
</evidence>
<dbReference type="GO" id="GO:0005886">
    <property type="term" value="C:plasma membrane"/>
    <property type="evidence" value="ECO:0007669"/>
    <property type="project" value="UniProtKB-SubCell"/>
</dbReference>
<dbReference type="PROSITE" id="PS50893">
    <property type="entry name" value="ABC_TRANSPORTER_2"/>
    <property type="match status" value="1"/>
</dbReference>
<dbReference type="Gene3D" id="1.20.1560.10">
    <property type="entry name" value="ABC transporter type 1, transmembrane domain"/>
    <property type="match status" value="1"/>
</dbReference>
<dbReference type="InterPro" id="IPR017871">
    <property type="entry name" value="ABC_transporter-like_CS"/>
</dbReference>
<keyword evidence="9 12" id="KW-0472">Membrane</keyword>
<keyword evidence="5 12" id="KW-0812">Transmembrane</keyword>
<dbReference type="PROSITE" id="PS50929">
    <property type="entry name" value="ABC_TM1F"/>
    <property type="match status" value="1"/>
</dbReference>
<dbReference type="AlphaFoldDB" id="A0A9D1GXT2"/>
<evidence type="ECO:0000313" key="16">
    <source>
        <dbReference type="Proteomes" id="UP000886842"/>
    </source>
</evidence>
<evidence type="ECO:0000256" key="1">
    <source>
        <dbReference type="ARBA" id="ARBA00004429"/>
    </source>
</evidence>
<dbReference type="InterPro" id="IPR039421">
    <property type="entry name" value="Type_1_exporter"/>
</dbReference>
<comment type="similarity">
    <text evidence="10">Belongs to the ABC transporter superfamily. Siderophore-Fe(3+) uptake transporter (SIUT) (TC 3.A.1.21) family.</text>
</comment>
<dbReference type="InterPro" id="IPR036640">
    <property type="entry name" value="ABC1_TM_sf"/>
</dbReference>
<dbReference type="Proteomes" id="UP000886842">
    <property type="component" value="Unassembled WGS sequence"/>
</dbReference>
<dbReference type="Gene3D" id="3.40.50.300">
    <property type="entry name" value="P-loop containing nucleotide triphosphate hydrolases"/>
    <property type="match status" value="1"/>
</dbReference>
<name>A0A9D1GXT2_9ACTN</name>
<keyword evidence="7 15" id="KW-0067">ATP-binding</keyword>
<evidence type="ECO:0000259" key="13">
    <source>
        <dbReference type="PROSITE" id="PS50893"/>
    </source>
</evidence>
<dbReference type="SUPFAM" id="SSF90123">
    <property type="entry name" value="ABC transporter transmembrane region"/>
    <property type="match status" value="1"/>
</dbReference>
<dbReference type="PANTHER" id="PTHR43394">
    <property type="entry name" value="ATP-DEPENDENT PERMEASE MDL1, MITOCHONDRIAL"/>
    <property type="match status" value="1"/>
</dbReference>
<gene>
    <name evidence="15" type="ORF">IAA98_07660</name>
</gene>
<dbReference type="InterPro" id="IPR027417">
    <property type="entry name" value="P-loop_NTPase"/>
</dbReference>
<feature type="domain" description="ABC transmembrane type-1" evidence="14">
    <location>
        <begin position="93"/>
        <end position="375"/>
    </location>
</feature>
<dbReference type="CDD" id="cd18543">
    <property type="entry name" value="ABC_6TM_Rv0194_D1_like"/>
    <property type="match status" value="1"/>
</dbReference>
<evidence type="ECO:0000259" key="14">
    <source>
        <dbReference type="PROSITE" id="PS50929"/>
    </source>
</evidence>
<dbReference type="EMBL" id="DVLP01000230">
    <property type="protein sequence ID" value="HIT75444.1"/>
    <property type="molecule type" value="Genomic_DNA"/>
</dbReference>
<evidence type="ECO:0000256" key="12">
    <source>
        <dbReference type="SAM" id="Phobius"/>
    </source>
</evidence>
<feature type="transmembrane region" description="Helical" evidence="12">
    <location>
        <begin position="203"/>
        <end position="223"/>
    </location>
</feature>
<evidence type="ECO:0000256" key="4">
    <source>
        <dbReference type="ARBA" id="ARBA00022519"/>
    </source>
</evidence>
<proteinExistence type="inferred from homology"/>
<keyword evidence="3" id="KW-1003">Cell membrane</keyword>
<dbReference type="Pfam" id="PF00005">
    <property type="entry name" value="ABC_tran"/>
    <property type="match status" value="1"/>
</dbReference>
<comment type="subcellular location">
    <subcellularLocation>
        <location evidence="1">Cell inner membrane</location>
        <topology evidence="1">Multi-pass membrane protein</topology>
    </subcellularLocation>
</comment>
<feature type="transmembrane region" description="Helical" evidence="12">
    <location>
        <begin position="229"/>
        <end position="249"/>
    </location>
</feature>
<keyword evidence="2" id="KW-0813">Transport</keyword>
<keyword evidence="6" id="KW-0547">Nucleotide-binding</keyword>
<dbReference type="Pfam" id="PF00664">
    <property type="entry name" value="ABC_membrane"/>
    <property type="match status" value="1"/>
</dbReference>
<protein>
    <submittedName>
        <fullName evidence="15">ABC transporter ATP-binding protein</fullName>
    </submittedName>
</protein>
<comment type="caution">
    <text evidence="15">The sequence shown here is derived from an EMBL/GenBank/DDBJ whole genome shotgun (WGS) entry which is preliminary data.</text>
</comment>
<feature type="transmembrane region" description="Helical" evidence="12">
    <location>
        <begin position="316"/>
        <end position="338"/>
    </location>
</feature>
<feature type="transmembrane region" description="Helical" evidence="12">
    <location>
        <begin position="344"/>
        <end position="363"/>
    </location>
</feature>
<keyword evidence="8 12" id="KW-1133">Transmembrane helix</keyword>
<evidence type="ECO:0000256" key="7">
    <source>
        <dbReference type="ARBA" id="ARBA00022840"/>
    </source>
</evidence>
<dbReference type="PANTHER" id="PTHR43394:SF1">
    <property type="entry name" value="ATP-BINDING CASSETTE SUB-FAMILY B MEMBER 10, MITOCHONDRIAL"/>
    <property type="match status" value="1"/>
</dbReference>
<reference evidence="15" key="2">
    <citation type="journal article" date="2021" name="PeerJ">
        <title>Extensive microbial diversity within the chicken gut microbiome revealed by metagenomics and culture.</title>
        <authorList>
            <person name="Gilroy R."/>
            <person name="Ravi A."/>
            <person name="Getino M."/>
            <person name="Pursley I."/>
            <person name="Horton D.L."/>
            <person name="Alikhan N.F."/>
            <person name="Baker D."/>
            <person name="Gharbi K."/>
            <person name="Hall N."/>
            <person name="Watson M."/>
            <person name="Adriaenssens E.M."/>
            <person name="Foster-Nyarko E."/>
            <person name="Jarju S."/>
            <person name="Secka A."/>
            <person name="Antonio M."/>
            <person name="Oren A."/>
            <person name="Chaudhuri R.R."/>
            <person name="La Ragione R."/>
            <person name="Hildebrand F."/>
            <person name="Pallen M.J."/>
        </authorList>
    </citation>
    <scope>NUCLEOTIDE SEQUENCE</scope>
    <source>
        <strain evidence="15">ChiGjej1B1-24693</strain>
    </source>
</reference>
<feature type="domain" description="ABC transporter" evidence="13">
    <location>
        <begin position="409"/>
        <end position="643"/>
    </location>
</feature>
<organism evidence="15 16">
    <name type="scientific">Candidatus Avipropionibacterium avicola</name>
    <dbReference type="NCBI Taxonomy" id="2840701"/>
    <lineage>
        <taxon>Bacteria</taxon>
        <taxon>Bacillati</taxon>
        <taxon>Actinomycetota</taxon>
        <taxon>Actinomycetes</taxon>
        <taxon>Propionibacteriales</taxon>
        <taxon>Propionibacteriaceae</taxon>
        <taxon>Propionibacteriaceae incertae sedis</taxon>
        <taxon>Candidatus Avipropionibacterium</taxon>
    </lineage>
</organism>
<dbReference type="GO" id="GO:0016887">
    <property type="term" value="F:ATP hydrolysis activity"/>
    <property type="evidence" value="ECO:0007669"/>
    <property type="project" value="InterPro"/>
</dbReference>
<feature type="transmembrane region" description="Helical" evidence="12">
    <location>
        <begin position="129"/>
        <end position="146"/>
    </location>
</feature>
<dbReference type="PROSITE" id="PS00211">
    <property type="entry name" value="ABC_TRANSPORTER_1"/>
    <property type="match status" value="1"/>
</dbReference>
<evidence type="ECO:0000256" key="9">
    <source>
        <dbReference type="ARBA" id="ARBA00023136"/>
    </source>
</evidence>
<dbReference type="SUPFAM" id="SSF52540">
    <property type="entry name" value="P-loop containing nucleoside triphosphate hydrolases"/>
    <property type="match status" value="1"/>
</dbReference>
<feature type="transmembrane region" description="Helical" evidence="12">
    <location>
        <begin position="92"/>
        <end position="117"/>
    </location>
</feature>
<evidence type="ECO:0000256" key="11">
    <source>
        <dbReference type="SAM" id="MobiDB-lite"/>
    </source>
</evidence>
<feature type="compositionally biased region" description="Polar residues" evidence="11">
    <location>
        <begin position="11"/>
        <end position="39"/>
    </location>
</feature>
<evidence type="ECO:0000256" key="6">
    <source>
        <dbReference type="ARBA" id="ARBA00022741"/>
    </source>
</evidence>
<evidence type="ECO:0000256" key="10">
    <source>
        <dbReference type="ARBA" id="ARBA00023455"/>
    </source>
</evidence>
<feature type="region of interest" description="Disordered" evidence="11">
    <location>
        <begin position="647"/>
        <end position="687"/>
    </location>
</feature>
<keyword evidence="4" id="KW-0997">Cell inner membrane</keyword>
<dbReference type="GO" id="GO:0015421">
    <property type="term" value="F:ABC-type oligopeptide transporter activity"/>
    <property type="evidence" value="ECO:0007669"/>
    <property type="project" value="TreeGrafter"/>
</dbReference>
<dbReference type="InterPro" id="IPR003593">
    <property type="entry name" value="AAA+_ATPase"/>
</dbReference>
<sequence length="687" mass="74532">MDAECLAYATNRGQPTQPLRSSTEVSVISDQPAPTSSSDPSDEPFAPLQAVGSDAATTLERPPRIAPRPKWDNRATGLWRLHPYIRPFLPRFVFSFVMALSGIGLTLAIPLLTQAVIDGPVANSDQRGLWILGAAAICLGITEAVVQWGRRWVINIGTVGVETLIRKDLYAKLQRLPMAFHGRWESGQLLSRIMNDLNRIRRFVGFGLTFLVVSTLQIVVVTILLMQMFWPLGLVVLVSSVPIVVMVLINQKHYTRLSRQIQDQTGDVATTVEESVQGLRVIKAFGRAAHLFTKFDARSLKLYDTSMERVWLSARFWTFLEVIPTLTMIIVLGLGAWAVGLGSITIGTLVAFMTLMLSLIWPISSLGFQLAMAQEAMTAADRVGEVLDIENTITDGSTEVDIEKVRGQLTFSDVRFRFDDADTDLLHGVNLDIAPGETIAVVGGTGAGKTLLTALVPRLQDVTGGAITIDGVDIRDLRLSQLRSIVATAFEEPTLFSMSARENLTLGRPGATEEEIAEAIEVAQAQFVHDLPWGLDTRIGEQGMSLSGGQRQRLALARAVLTKPKILVLDDTLSALDIHTEELVERALKRVLVGVTGIVVAHRASTVLLADRVAMLIGGRIAHVGTHAELLDTVPEYRELLSAEFNAEAEMAADGQPPGDDPGPDDAPMSDDGPMGDDDFASAGGAR</sequence>
<evidence type="ECO:0000256" key="2">
    <source>
        <dbReference type="ARBA" id="ARBA00022448"/>
    </source>
</evidence>
<dbReference type="SMART" id="SM00382">
    <property type="entry name" value="AAA"/>
    <property type="match status" value="1"/>
</dbReference>
<evidence type="ECO:0000256" key="8">
    <source>
        <dbReference type="ARBA" id="ARBA00022989"/>
    </source>
</evidence>